<dbReference type="EMBL" id="CBMF010000829">
    <property type="protein sequence ID" value="CEG03454.1"/>
    <property type="molecule type" value="Genomic_DNA"/>
</dbReference>
<comment type="caution">
    <text evidence="1">The sequence shown here is derived from an EMBL/GenBank/DDBJ whole genome shotgun (WGS) entry which is preliminary data.</text>
</comment>
<reference evidence="1" key="1">
    <citation type="submission" date="2013-05" db="EMBL/GenBank/DDBJ databases">
        <title>Draft genome sequences of six wheat associated Fusarium spp. isolates.</title>
        <authorList>
            <person name="Moolhuijzen P.M."/>
            <person name="Manners J.M."/>
            <person name="Wilcox S."/>
            <person name="Bellgard M.I."/>
            <person name="Gardiner D.M."/>
        </authorList>
    </citation>
    <scope>NUCLEOTIDE SEQUENCE</scope>
    <source>
        <strain evidence="1">CS5834</strain>
        <strain evidence="1">CS5834</strain>
    </source>
</reference>
<protein>
    <submittedName>
        <fullName evidence="1">WGS project CBMF000000000 data, contig CS5834_c000832</fullName>
    </submittedName>
</protein>
<name>A0A096PET7_FUSPS</name>
<dbReference type="AlphaFoldDB" id="A0A096PET7"/>
<proteinExistence type="predicted"/>
<gene>
    <name evidence="1" type="ORF">BN849_0119390</name>
</gene>
<accession>A0A096PET7</accession>
<sequence>MADLRMIAKRGEDEVDGSTVQNTAEQGWYYLQRQAALDMADPLAVLVPLDAAQMGNRQNLKGKRMLRVSVNLRYGNLLVLSAAYEGGGGADRETAVSRG</sequence>
<organism evidence="1">
    <name type="scientific">Fusarium pseudograminearum CS5834</name>
    <dbReference type="NCBI Taxonomy" id="1318459"/>
    <lineage>
        <taxon>Eukaryota</taxon>
        <taxon>Fungi</taxon>
        <taxon>Dikarya</taxon>
        <taxon>Ascomycota</taxon>
        <taxon>Pezizomycotina</taxon>
        <taxon>Sordariomycetes</taxon>
        <taxon>Hypocreomycetidae</taxon>
        <taxon>Hypocreales</taxon>
        <taxon>Nectriaceae</taxon>
        <taxon>Fusarium</taxon>
    </lineage>
</organism>
<evidence type="ECO:0000313" key="1">
    <source>
        <dbReference type="EMBL" id="CEG03454.1"/>
    </source>
</evidence>